<name>E0VVD8_PEDHC</name>
<feature type="compositionally biased region" description="Low complexity" evidence="1">
    <location>
        <begin position="248"/>
        <end position="257"/>
    </location>
</feature>
<dbReference type="KEGG" id="phu:Phum_PHUM462220"/>
<dbReference type="OrthoDB" id="7762929at2759"/>
<dbReference type="EnsemblMetazoa" id="PHUM462220-RA">
    <property type="protein sequence ID" value="PHUM462220-PA"/>
    <property type="gene ID" value="PHUM462220"/>
</dbReference>
<dbReference type="GeneID" id="8238449"/>
<protein>
    <submittedName>
        <fullName evidence="2 3">Uncharacterized protein</fullName>
    </submittedName>
</protein>
<reference evidence="2" key="2">
    <citation type="submission" date="2007-04" db="EMBL/GenBank/DDBJ databases">
        <title>The genome of the human body louse.</title>
        <authorList>
            <consortium name="The Human Body Louse Genome Consortium"/>
            <person name="Kirkness E."/>
            <person name="Walenz B."/>
            <person name="Hass B."/>
            <person name="Bruggner R."/>
            <person name="Strausberg R."/>
        </authorList>
    </citation>
    <scope>NUCLEOTIDE SEQUENCE</scope>
    <source>
        <strain evidence="2">USDA</strain>
    </source>
</reference>
<dbReference type="HOGENOM" id="CLU_957458_0_0_1"/>
<dbReference type="EMBL" id="DS235811">
    <property type="protein sequence ID" value="EEB17344.1"/>
    <property type="molecule type" value="Genomic_DNA"/>
</dbReference>
<accession>E0VVD8</accession>
<dbReference type="Proteomes" id="UP000009046">
    <property type="component" value="Unassembled WGS sequence"/>
</dbReference>
<feature type="compositionally biased region" description="Basic and acidic residues" evidence="1">
    <location>
        <begin position="151"/>
        <end position="168"/>
    </location>
</feature>
<feature type="region of interest" description="Disordered" evidence="1">
    <location>
        <begin position="151"/>
        <end position="219"/>
    </location>
</feature>
<keyword evidence="4" id="KW-1185">Reference proteome</keyword>
<feature type="compositionally biased region" description="Basic and acidic residues" evidence="1">
    <location>
        <begin position="202"/>
        <end position="213"/>
    </location>
</feature>
<dbReference type="CTD" id="8238449"/>
<dbReference type="VEuPathDB" id="VectorBase:PHUM462220"/>
<dbReference type="InParanoid" id="E0VVD8"/>
<evidence type="ECO:0000313" key="3">
    <source>
        <dbReference type="EnsemblMetazoa" id="PHUM462220-PA"/>
    </source>
</evidence>
<gene>
    <name evidence="3" type="primary">8238449</name>
    <name evidence="2" type="ORF">Phum_PHUM462220</name>
</gene>
<dbReference type="EMBL" id="AAZO01005631">
    <property type="status" value="NOT_ANNOTATED_CDS"/>
    <property type="molecule type" value="Genomic_DNA"/>
</dbReference>
<organism>
    <name type="scientific">Pediculus humanus subsp. corporis</name>
    <name type="common">Body louse</name>
    <dbReference type="NCBI Taxonomy" id="121224"/>
    <lineage>
        <taxon>Eukaryota</taxon>
        <taxon>Metazoa</taxon>
        <taxon>Ecdysozoa</taxon>
        <taxon>Arthropoda</taxon>
        <taxon>Hexapoda</taxon>
        <taxon>Insecta</taxon>
        <taxon>Pterygota</taxon>
        <taxon>Neoptera</taxon>
        <taxon>Paraneoptera</taxon>
        <taxon>Psocodea</taxon>
        <taxon>Troctomorpha</taxon>
        <taxon>Phthiraptera</taxon>
        <taxon>Anoplura</taxon>
        <taxon>Pediculidae</taxon>
        <taxon>Pediculus</taxon>
    </lineage>
</organism>
<evidence type="ECO:0000313" key="4">
    <source>
        <dbReference type="Proteomes" id="UP000009046"/>
    </source>
</evidence>
<dbReference type="AlphaFoldDB" id="E0VVD8"/>
<feature type="region of interest" description="Disordered" evidence="1">
    <location>
        <begin position="236"/>
        <end position="271"/>
    </location>
</feature>
<feature type="compositionally biased region" description="Polar residues" evidence="1">
    <location>
        <begin position="172"/>
        <end position="201"/>
    </location>
</feature>
<reference evidence="2" key="1">
    <citation type="submission" date="2007-04" db="EMBL/GenBank/DDBJ databases">
        <title>Annotation of Pediculus humanus corporis strain USDA.</title>
        <authorList>
            <person name="Kirkness E."/>
            <person name="Hannick L."/>
            <person name="Hass B."/>
            <person name="Bruggner R."/>
            <person name="Lawson D."/>
            <person name="Bidwell S."/>
            <person name="Joardar V."/>
            <person name="Caler E."/>
            <person name="Walenz B."/>
            <person name="Inman J."/>
            <person name="Schobel S."/>
            <person name="Galinsky K."/>
            <person name="Amedeo P."/>
            <person name="Strausberg R."/>
        </authorList>
    </citation>
    <scope>NUCLEOTIDE SEQUENCE</scope>
    <source>
        <strain evidence="2">USDA</strain>
    </source>
</reference>
<reference evidence="3" key="3">
    <citation type="submission" date="2021-02" db="UniProtKB">
        <authorList>
            <consortium name="EnsemblMetazoa"/>
        </authorList>
    </citation>
    <scope>IDENTIFICATION</scope>
    <source>
        <strain evidence="3">USDA</strain>
    </source>
</reference>
<sequence length="291" mass="33634">MNCPNTSPRLKPNLKNKDFVRWQRAEKIICNDNIVSTDWHEKLEKTPLFTTVDNGNPTNMIYIMSGEYGRMWLKERDEWYANVFVPSFKEINFINRRKKIRREARKAKKEAEANIKERKERRAKELEAKAKVEQEKLEKLKAKIQKFKFTEKKKSKKDGGKDVKDGVKGNKNSKTVKTTGTPSKNQKQNQETSSSRSPSQNPKEEEKTAEEGKFSCPKNSVPIELTVQCECSHHSKQEQECGGNQDDNNNNNNNNNNCMQTEKGDKNPPLCKDYMSQLAAIQDEKINSETK</sequence>
<feature type="compositionally biased region" description="Basic and acidic residues" evidence="1">
    <location>
        <begin position="109"/>
        <end position="127"/>
    </location>
</feature>
<evidence type="ECO:0000256" key="1">
    <source>
        <dbReference type="SAM" id="MobiDB-lite"/>
    </source>
</evidence>
<evidence type="ECO:0000313" key="2">
    <source>
        <dbReference type="EMBL" id="EEB17344.1"/>
    </source>
</evidence>
<proteinExistence type="predicted"/>
<dbReference type="RefSeq" id="XP_002430082.1">
    <property type="nucleotide sequence ID" value="XM_002430037.1"/>
</dbReference>
<feature type="region of interest" description="Disordered" evidence="1">
    <location>
        <begin position="105"/>
        <end position="127"/>
    </location>
</feature>